<dbReference type="RefSeq" id="WP_138693475.1">
    <property type="nucleotide sequence ID" value="NZ_JBHSAZ010000043.1"/>
</dbReference>
<dbReference type="InterPro" id="IPR051406">
    <property type="entry name" value="PLD_domain"/>
</dbReference>
<evidence type="ECO:0000256" key="4">
    <source>
        <dbReference type="ARBA" id="ARBA00022801"/>
    </source>
</evidence>
<evidence type="ECO:0000256" key="7">
    <source>
        <dbReference type="SAM" id="SignalP"/>
    </source>
</evidence>
<reference evidence="9 10" key="1">
    <citation type="submission" date="2019-05" db="EMBL/GenBank/DDBJ databases">
        <title>Draft genome sequence of Nonomuraea zeae DSM 100528.</title>
        <authorList>
            <person name="Saricaoglu S."/>
            <person name="Isik K."/>
        </authorList>
    </citation>
    <scope>NUCLEOTIDE SEQUENCE [LARGE SCALE GENOMIC DNA]</scope>
    <source>
        <strain evidence="9 10">DSM 100528</strain>
    </source>
</reference>
<accession>A0A5S4G9G6</accession>
<evidence type="ECO:0000256" key="2">
    <source>
        <dbReference type="ARBA" id="ARBA00008664"/>
    </source>
</evidence>
<dbReference type="GO" id="GO:0004630">
    <property type="term" value="F:phospholipase D activity"/>
    <property type="evidence" value="ECO:0007669"/>
    <property type="project" value="UniProtKB-EC"/>
</dbReference>
<dbReference type="PANTHER" id="PTHR43856:SF1">
    <property type="entry name" value="MITOCHONDRIAL CARDIOLIPIN HYDROLASE"/>
    <property type="match status" value="1"/>
</dbReference>
<dbReference type="InterPro" id="IPR025202">
    <property type="entry name" value="PLD-like_dom"/>
</dbReference>
<dbReference type="Pfam" id="PF13091">
    <property type="entry name" value="PLDc_2"/>
    <property type="match status" value="2"/>
</dbReference>
<dbReference type="EC" id="3.1.4.4" evidence="3"/>
<keyword evidence="4" id="KW-0378">Hydrolase</keyword>
<dbReference type="OrthoDB" id="3740959at2"/>
<evidence type="ECO:0000256" key="1">
    <source>
        <dbReference type="ARBA" id="ARBA00000798"/>
    </source>
</evidence>
<dbReference type="GO" id="GO:0006793">
    <property type="term" value="P:phosphorus metabolic process"/>
    <property type="evidence" value="ECO:0007669"/>
    <property type="project" value="UniProtKB-ARBA"/>
</dbReference>
<evidence type="ECO:0000256" key="6">
    <source>
        <dbReference type="ARBA" id="ARBA00023098"/>
    </source>
</evidence>
<evidence type="ECO:0000259" key="8">
    <source>
        <dbReference type="PROSITE" id="PS50035"/>
    </source>
</evidence>
<dbReference type="AlphaFoldDB" id="A0A5S4G9G6"/>
<feature type="chain" id="PRO_5024307058" description="phospholipase D" evidence="7">
    <location>
        <begin position="27"/>
        <end position="405"/>
    </location>
</feature>
<dbReference type="Gene3D" id="3.30.870.10">
    <property type="entry name" value="Endonuclease Chain A"/>
    <property type="match status" value="2"/>
</dbReference>
<organism evidence="9 10">
    <name type="scientific">Nonomuraea zeae</name>
    <dbReference type="NCBI Taxonomy" id="1642303"/>
    <lineage>
        <taxon>Bacteria</taxon>
        <taxon>Bacillati</taxon>
        <taxon>Actinomycetota</taxon>
        <taxon>Actinomycetes</taxon>
        <taxon>Streptosporangiales</taxon>
        <taxon>Streptosporangiaceae</taxon>
        <taxon>Nonomuraea</taxon>
    </lineage>
</organism>
<sequence>MPGKLISVAATGAVTAALTLTGGGQAASTLTSAGAGQAVASSGACADAPATPVRTGAVFNDPAGGDPAALVRTICGLVRQTPSGARIQVAHFVMSGTAGTEFADALIEAHRRDVDVQVVLDGDTRGAAIAAKLSAELGTDTAAGSWVHVCTGPPSGGTAACIGNKGQHNKFYLFSRTGDASSVVVQSSANLTDLNSATYWNNAVVLPGNRALYAAYAGYFADLAAERKSLDYYRVVRTGGPGGSVQAHFFPKASGDPVLDSLGKVSCRGGATIRVGMSEWDAYRIAIPQKLRDLAARGCTVRIVYGIMDDEVKRLLLAEPRVELRVLGDGSALPGRVHSKYLLVEGTYDGHRDARWVFTGSHNYNETSLRRNDETLLRLGSRAVYDQYVANFERMSAVAPPAVQP</sequence>
<comment type="similarity">
    <text evidence="2">Belongs to the phospholipase D family.</text>
</comment>
<dbReference type="GO" id="GO:0016891">
    <property type="term" value="F:RNA endonuclease activity producing 5'-phosphomonoesters, hydrolytic mechanism"/>
    <property type="evidence" value="ECO:0007669"/>
    <property type="project" value="TreeGrafter"/>
</dbReference>
<dbReference type="PANTHER" id="PTHR43856">
    <property type="entry name" value="CARDIOLIPIN HYDROLASE"/>
    <property type="match status" value="1"/>
</dbReference>
<gene>
    <name evidence="9" type="ORF">ETD85_31680</name>
</gene>
<proteinExistence type="inferred from homology"/>
<dbReference type="Proteomes" id="UP000306628">
    <property type="component" value="Unassembled WGS sequence"/>
</dbReference>
<feature type="signal peptide" evidence="7">
    <location>
        <begin position="1"/>
        <end position="26"/>
    </location>
</feature>
<keyword evidence="7" id="KW-0732">Signal</keyword>
<evidence type="ECO:0000313" key="10">
    <source>
        <dbReference type="Proteomes" id="UP000306628"/>
    </source>
</evidence>
<name>A0A5S4G9G6_9ACTN</name>
<comment type="catalytic activity">
    <reaction evidence="1">
        <text>a 1,2-diacyl-sn-glycero-3-phosphocholine + H2O = a 1,2-diacyl-sn-glycero-3-phosphate + choline + H(+)</text>
        <dbReference type="Rhea" id="RHEA:14445"/>
        <dbReference type="ChEBI" id="CHEBI:15354"/>
        <dbReference type="ChEBI" id="CHEBI:15377"/>
        <dbReference type="ChEBI" id="CHEBI:15378"/>
        <dbReference type="ChEBI" id="CHEBI:57643"/>
        <dbReference type="ChEBI" id="CHEBI:58608"/>
        <dbReference type="EC" id="3.1.4.4"/>
    </reaction>
</comment>
<dbReference type="EMBL" id="VCKX01000115">
    <property type="protein sequence ID" value="TMR29658.1"/>
    <property type="molecule type" value="Genomic_DNA"/>
</dbReference>
<evidence type="ECO:0000256" key="3">
    <source>
        <dbReference type="ARBA" id="ARBA00012027"/>
    </source>
</evidence>
<dbReference type="InterPro" id="IPR001736">
    <property type="entry name" value="PLipase_D/transphosphatidylase"/>
</dbReference>
<evidence type="ECO:0000256" key="5">
    <source>
        <dbReference type="ARBA" id="ARBA00022963"/>
    </source>
</evidence>
<protein>
    <recommendedName>
        <fullName evidence="3">phospholipase D</fullName>
        <ecNumber evidence="3">3.1.4.4</ecNumber>
    </recommendedName>
</protein>
<keyword evidence="10" id="KW-1185">Reference proteome</keyword>
<evidence type="ECO:0000313" key="9">
    <source>
        <dbReference type="EMBL" id="TMR29658.1"/>
    </source>
</evidence>
<dbReference type="SUPFAM" id="SSF56024">
    <property type="entry name" value="Phospholipase D/nuclease"/>
    <property type="match status" value="2"/>
</dbReference>
<feature type="domain" description="PLD phosphodiesterase" evidence="8">
    <location>
        <begin position="333"/>
        <end position="368"/>
    </location>
</feature>
<dbReference type="GO" id="GO:0016042">
    <property type="term" value="P:lipid catabolic process"/>
    <property type="evidence" value="ECO:0007669"/>
    <property type="project" value="UniProtKB-KW"/>
</dbReference>
<comment type="caution">
    <text evidence="9">The sequence shown here is derived from an EMBL/GenBank/DDBJ whole genome shotgun (WGS) entry which is preliminary data.</text>
</comment>
<keyword evidence="5" id="KW-0442">Lipid degradation</keyword>
<dbReference type="PROSITE" id="PS50035">
    <property type="entry name" value="PLD"/>
    <property type="match status" value="1"/>
</dbReference>
<keyword evidence="6" id="KW-0443">Lipid metabolism</keyword>